<dbReference type="AlphaFoldDB" id="A0AAD5U3B1"/>
<keyword evidence="1" id="KW-0732">Signal</keyword>
<proteinExistence type="predicted"/>
<sequence length="330" mass="37277">MKGIKFIFFCLIQQLVNSEEVENTNSNNETVAQAQNLNGFNSCEVKYLNQTEKGDNYYTSTVWYKNRVNHIWNFGARNNVSNNQVIPQKVYFPEYLNNTIAGDPILSFLPCDFGSYSDVWTVWKLYINSSFPLNHYTSVASVEEDDDDFIYENPPVENGTYAYAPIAKFNSEIIDDDPKKGLKAEKFKYSTAWYKGQRVRFFDFGAAKNFNIIPIYYVYTKNGSTAGDPIVNQIPGDLGFSPIYLPTNMTVADKFANGNDFKNFADGLSYTKVPGKSAMFGPVSFTDTNNRPSGTNLSNFEETLLPVPNGSKSNFQSFSLFVLIAVLAFY</sequence>
<feature type="signal peptide" evidence="1">
    <location>
        <begin position="1"/>
        <end position="18"/>
    </location>
</feature>
<dbReference type="EMBL" id="JADGJW010000165">
    <property type="protein sequence ID" value="KAJ3222649.1"/>
    <property type="molecule type" value="Genomic_DNA"/>
</dbReference>
<gene>
    <name evidence="2" type="ORF">HK099_002054</name>
</gene>
<reference evidence="2" key="1">
    <citation type="submission" date="2020-05" db="EMBL/GenBank/DDBJ databases">
        <title>Phylogenomic resolution of chytrid fungi.</title>
        <authorList>
            <person name="Stajich J.E."/>
            <person name="Amses K."/>
            <person name="Simmons R."/>
            <person name="Seto K."/>
            <person name="Myers J."/>
            <person name="Bonds A."/>
            <person name="Quandt C.A."/>
            <person name="Barry K."/>
            <person name="Liu P."/>
            <person name="Grigoriev I."/>
            <person name="Longcore J.E."/>
            <person name="James T.Y."/>
        </authorList>
    </citation>
    <scope>NUCLEOTIDE SEQUENCE</scope>
    <source>
        <strain evidence="2">JEL0476</strain>
    </source>
</reference>
<feature type="chain" id="PRO_5042265336" evidence="1">
    <location>
        <begin position="19"/>
        <end position="330"/>
    </location>
</feature>
<accession>A0AAD5U3B1</accession>
<name>A0AAD5U3B1_9FUNG</name>
<evidence type="ECO:0000256" key="1">
    <source>
        <dbReference type="SAM" id="SignalP"/>
    </source>
</evidence>
<comment type="caution">
    <text evidence="2">The sequence shown here is derived from an EMBL/GenBank/DDBJ whole genome shotgun (WGS) entry which is preliminary data.</text>
</comment>
<keyword evidence="3" id="KW-1185">Reference proteome</keyword>
<evidence type="ECO:0000313" key="3">
    <source>
        <dbReference type="Proteomes" id="UP001211065"/>
    </source>
</evidence>
<evidence type="ECO:0000313" key="2">
    <source>
        <dbReference type="EMBL" id="KAJ3222649.1"/>
    </source>
</evidence>
<organism evidence="2 3">
    <name type="scientific">Clydaea vesicula</name>
    <dbReference type="NCBI Taxonomy" id="447962"/>
    <lineage>
        <taxon>Eukaryota</taxon>
        <taxon>Fungi</taxon>
        <taxon>Fungi incertae sedis</taxon>
        <taxon>Chytridiomycota</taxon>
        <taxon>Chytridiomycota incertae sedis</taxon>
        <taxon>Chytridiomycetes</taxon>
        <taxon>Lobulomycetales</taxon>
        <taxon>Lobulomycetaceae</taxon>
        <taxon>Clydaea</taxon>
    </lineage>
</organism>
<protein>
    <submittedName>
        <fullName evidence="2">Uncharacterized protein</fullName>
    </submittedName>
</protein>
<dbReference type="Proteomes" id="UP001211065">
    <property type="component" value="Unassembled WGS sequence"/>
</dbReference>